<dbReference type="InterPro" id="IPR002403">
    <property type="entry name" value="Cyt_P450_E_grp-IV"/>
</dbReference>
<keyword evidence="9" id="KW-1185">Reference proteome</keyword>
<dbReference type="GO" id="GO:0016705">
    <property type="term" value="F:oxidoreductase activity, acting on paired donors, with incorporation or reduction of molecular oxygen"/>
    <property type="evidence" value="ECO:0007669"/>
    <property type="project" value="InterPro"/>
</dbReference>
<dbReference type="OMA" id="INNQMEF"/>
<dbReference type="OrthoDB" id="2789670at2759"/>
<gene>
    <name evidence="8" type="ORF">KFL_000100170</name>
</gene>
<keyword evidence="4 5" id="KW-0408">Iron</keyword>
<keyword evidence="3 5" id="KW-0479">Metal-binding</keyword>
<evidence type="ECO:0000256" key="3">
    <source>
        <dbReference type="ARBA" id="ARBA00022723"/>
    </source>
</evidence>
<evidence type="ECO:0000256" key="1">
    <source>
        <dbReference type="ARBA" id="ARBA00010617"/>
    </source>
</evidence>
<dbReference type="InterPro" id="IPR001128">
    <property type="entry name" value="Cyt_P450"/>
</dbReference>
<dbReference type="PROSITE" id="PS00086">
    <property type="entry name" value="CYTOCHROME_P450"/>
    <property type="match status" value="1"/>
</dbReference>
<dbReference type="InterPro" id="IPR050529">
    <property type="entry name" value="CYP450_sterol_14alpha_dmase"/>
</dbReference>
<comment type="similarity">
    <text evidence="1 6">Belongs to the cytochrome P450 family.</text>
</comment>
<keyword evidence="6" id="KW-0503">Monooxygenase</keyword>
<keyword evidence="7" id="KW-0472">Membrane</keyword>
<protein>
    <submittedName>
        <fullName evidence="8">Cytochrome P450 family 51</fullName>
    </submittedName>
</protein>
<keyword evidence="2 5" id="KW-0349">Heme</keyword>
<dbReference type="Pfam" id="PF00067">
    <property type="entry name" value="p450"/>
    <property type="match status" value="1"/>
</dbReference>
<dbReference type="InterPro" id="IPR036396">
    <property type="entry name" value="Cyt_P450_sf"/>
</dbReference>
<dbReference type="Proteomes" id="UP000054558">
    <property type="component" value="Unassembled WGS sequence"/>
</dbReference>
<dbReference type="SUPFAM" id="SSF48264">
    <property type="entry name" value="Cytochrome P450"/>
    <property type="match status" value="1"/>
</dbReference>
<feature type="transmembrane region" description="Helical" evidence="7">
    <location>
        <begin position="31"/>
        <end position="56"/>
    </location>
</feature>
<dbReference type="PRINTS" id="PR00465">
    <property type="entry name" value="EP450IV"/>
</dbReference>
<evidence type="ECO:0000313" key="9">
    <source>
        <dbReference type="Proteomes" id="UP000054558"/>
    </source>
</evidence>
<evidence type="ECO:0000256" key="4">
    <source>
        <dbReference type="ARBA" id="ARBA00023004"/>
    </source>
</evidence>
<feature type="transmembrane region" description="Helical" evidence="7">
    <location>
        <begin position="77"/>
        <end position="96"/>
    </location>
</feature>
<evidence type="ECO:0000256" key="7">
    <source>
        <dbReference type="SAM" id="Phobius"/>
    </source>
</evidence>
<reference evidence="8 9" key="1">
    <citation type="journal article" date="2014" name="Nat. Commun.">
        <title>Klebsormidium flaccidum genome reveals primary factors for plant terrestrial adaptation.</title>
        <authorList>
            <person name="Hori K."/>
            <person name="Maruyama F."/>
            <person name="Fujisawa T."/>
            <person name="Togashi T."/>
            <person name="Yamamoto N."/>
            <person name="Seo M."/>
            <person name="Sato S."/>
            <person name="Yamada T."/>
            <person name="Mori H."/>
            <person name="Tajima N."/>
            <person name="Moriyama T."/>
            <person name="Ikeuchi M."/>
            <person name="Watanabe M."/>
            <person name="Wada H."/>
            <person name="Kobayashi K."/>
            <person name="Saito M."/>
            <person name="Masuda T."/>
            <person name="Sasaki-Sekimoto Y."/>
            <person name="Mashiguchi K."/>
            <person name="Awai K."/>
            <person name="Shimojima M."/>
            <person name="Masuda S."/>
            <person name="Iwai M."/>
            <person name="Nobusawa T."/>
            <person name="Narise T."/>
            <person name="Kondo S."/>
            <person name="Saito H."/>
            <person name="Sato R."/>
            <person name="Murakawa M."/>
            <person name="Ihara Y."/>
            <person name="Oshima-Yamada Y."/>
            <person name="Ohtaka K."/>
            <person name="Satoh M."/>
            <person name="Sonobe K."/>
            <person name="Ishii M."/>
            <person name="Ohtani R."/>
            <person name="Kanamori-Sato M."/>
            <person name="Honoki R."/>
            <person name="Miyazaki D."/>
            <person name="Mochizuki H."/>
            <person name="Umetsu J."/>
            <person name="Higashi K."/>
            <person name="Shibata D."/>
            <person name="Kamiya Y."/>
            <person name="Sato N."/>
            <person name="Nakamura Y."/>
            <person name="Tabata S."/>
            <person name="Ida S."/>
            <person name="Kurokawa K."/>
            <person name="Ohta H."/>
        </authorList>
    </citation>
    <scope>NUCLEOTIDE SEQUENCE [LARGE SCALE GENOMIC DNA]</scope>
    <source>
        <strain evidence="8 9">NIES-2285</strain>
    </source>
</reference>
<dbReference type="PANTHER" id="PTHR24304">
    <property type="entry name" value="CYTOCHROME P450 FAMILY 7"/>
    <property type="match status" value="1"/>
</dbReference>
<evidence type="ECO:0000313" key="8">
    <source>
        <dbReference type="EMBL" id="GAQ78251.1"/>
    </source>
</evidence>
<name>A0A1Y1HMM6_KLENI</name>
<evidence type="ECO:0000256" key="2">
    <source>
        <dbReference type="ARBA" id="ARBA00022617"/>
    </source>
</evidence>
<feature type="binding site" description="axial binding residue" evidence="5">
    <location>
        <position position="485"/>
    </location>
    <ligand>
        <name>heme</name>
        <dbReference type="ChEBI" id="CHEBI:30413"/>
    </ligand>
    <ligandPart>
        <name>Fe</name>
        <dbReference type="ChEBI" id="CHEBI:18248"/>
    </ligandPart>
</feature>
<keyword evidence="6" id="KW-0560">Oxidoreductase</keyword>
<dbReference type="PANTHER" id="PTHR24304:SF2">
    <property type="entry name" value="24-HYDROXYCHOLESTEROL 7-ALPHA-HYDROXYLASE"/>
    <property type="match status" value="1"/>
</dbReference>
<keyword evidence="7" id="KW-0812">Transmembrane</keyword>
<keyword evidence="7" id="KW-1133">Transmembrane helix</keyword>
<dbReference type="GO" id="GO:0004497">
    <property type="term" value="F:monooxygenase activity"/>
    <property type="evidence" value="ECO:0007669"/>
    <property type="project" value="UniProtKB-KW"/>
</dbReference>
<dbReference type="InterPro" id="IPR017972">
    <property type="entry name" value="Cyt_P450_CS"/>
</dbReference>
<dbReference type="STRING" id="105231.A0A1Y1HMM6"/>
<proteinExistence type="inferred from homology"/>
<dbReference type="Gene3D" id="1.10.630.10">
    <property type="entry name" value="Cytochrome P450"/>
    <property type="match status" value="1"/>
</dbReference>
<dbReference type="GO" id="GO:0005506">
    <property type="term" value="F:iron ion binding"/>
    <property type="evidence" value="ECO:0007669"/>
    <property type="project" value="InterPro"/>
</dbReference>
<sequence>MSSAPSIPGKRGYLPQACETGGDFWGLLTQVSAPGCLLVMMASLGALLVLSAYFVAQGILSRTRRCEKDPKERRPQAVPVYTCGVPLFGPALRFLFAPDKVLRDANSKHKSAFALLLPFKSRLIFITGPQATRWFFNAAGAHGSTSRDHDLDLADAIADLIPPYMFGTKVMDHAPYSKYVAHGLGMHARLRAYVAALGGHVDRRLASWAQADVIDLFRESSRLVMSLMIRLVFGEDVEARFPELGDLYFDFDTLATNPAVMLVPWCVSPLGRRFQHARDQIEAIITTVVTERLAERNGKERKAERMDVLQYLIEARAEQRDPEPLVKVLMIVLFAGHANTVGNLSWTIANVVANDDLKREVCAEVRSPGHPFNRTAAAGGDLVAAGLSTAENRNELSLLEKCMREVNRFYSTLYLVRKVRKACCIEGHSLPKGAIVAVSPLLTHFDEATFEAPNTFNPHRFTKSKLETLIADGTYIAFGRGRHQCPGKRLVHTVLHLIWATLFREYDVKMENETVPGPNYVGAIGAPTPSQVIRLVVRKRSESH</sequence>
<organism evidence="8 9">
    <name type="scientific">Klebsormidium nitens</name>
    <name type="common">Green alga</name>
    <name type="synonym">Ulothrix nitens</name>
    <dbReference type="NCBI Taxonomy" id="105231"/>
    <lineage>
        <taxon>Eukaryota</taxon>
        <taxon>Viridiplantae</taxon>
        <taxon>Streptophyta</taxon>
        <taxon>Klebsormidiophyceae</taxon>
        <taxon>Klebsormidiales</taxon>
        <taxon>Klebsormidiaceae</taxon>
        <taxon>Klebsormidium</taxon>
    </lineage>
</organism>
<dbReference type="AlphaFoldDB" id="A0A1Y1HMM6"/>
<dbReference type="GO" id="GO:0020037">
    <property type="term" value="F:heme binding"/>
    <property type="evidence" value="ECO:0007669"/>
    <property type="project" value="InterPro"/>
</dbReference>
<comment type="cofactor">
    <cofactor evidence="5">
        <name>heme</name>
        <dbReference type="ChEBI" id="CHEBI:30413"/>
    </cofactor>
</comment>
<evidence type="ECO:0000256" key="6">
    <source>
        <dbReference type="RuleBase" id="RU000461"/>
    </source>
</evidence>
<evidence type="ECO:0000256" key="5">
    <source>
        <dbReference type="PIRSR" id="PIRSR602403-1"/>
    </source>
</evidence>
<accession>A0A1Y1HMM6</accession>
<dbReference type="EMBL" id="DF236959">
    <property type="protein sequence ID" value="GAQ78251.1"/>
    <property type="molecule type" value="Genomic_DNA"/>
</dbReference>